<accession>A0ABT0AEX2</accession>
<evidence type="ECO:0000256" key="1">
    <source>
        <dbReference type="ARBA" id="ARBA00004370"/>
    </source>
</evidence>
<dbReference type="Pfam" id="PF01553">
    <property type="entry name" value="Acyltransferase"/>
    <property type="match status" value="1"/>
</dbReference>
<reference evidence="10" key="1">
    <citation type="submission" date="2022-03" db="EMBL/GenBank/DDBJ databases">
        <title>Identification of a novel bacterium isolated from mangrove sediments.</title>
        <authorList>
            <person name="Pan X."/>
        </authorList>
    </citation>
    <scope>NUCLEOTIDE SEQUENCE</scope>
    <source>
        <strain evidence="10">B2637</strain>
    </source>
</reference>
<keyword evidence="7 10" id="KW-0012">Acyltransferase</keyword>
<feature type="domain" description="Phospholipid/glycerol acyltransferase" evidence="9">
    <location>
        <begin position="84"/>
        <end position="198"/>
    </location>
</feature>
<evidence type="ECO:0000256" key="2">
    <source>
        <dbReference type="ARBA" id="ARBA00022679"/>
    </source>
</evidence>
<keyword evidence="5" id="KW-0443">Lipid metabolism</keyword>
<evidence type="ECO:0000259" key="9">
    <source>
        <dbReference type="SMART" id="SM00563"/>
    </source>
</evidence>
<dbReference type="SUPFAM" id="SSF69593">
    <property type="entry name" value="Glycerol-3-phosphate (1)-acyltransferase"/>
    <property type="match status" value="1"/>
</dbReference>
<dbReference type="PANTHER" id="PTHR23063">
    <property type="entry name" value="PHOSPHOLIPID ACYLTRANSFERASE"/>
    <property type="match status" value="1"/>
</dbReference>
<dbReference type="PANTHER" id="PTHR23063:SF52">
    <property type="entry name" value="LYSOPHOSPHATIDYLCHOLINE ACYLTRANSFERASE"/>
    <property type="match status" value="1"/>
</dbReference>
<proteinExistence type="predicted"/>
<evidence type="ECO:0000256" key="8">
    <source>
        <dbReference type="SAM" id="Phobius"/>
    </source>
</evidence>
<dbReference type="GO" id="GO:0016746">
    <property type="term" value="F:acyltransferase activity"/>
    <property type="evidence" value="ECO:0007669"/>
    <property type="project" value="UniProtKB-KW"/>
</dbReference>
<comment type="caution">
    <text evidence="10">The sequence shown here is derived from an EMBL/GenBank/DDBJ whole genome shotgun (WGS) entry which is preliminary data.</text>
</comment>
<keyword evidence="11" id="KW-1185">Reference proteome</keyword>
<gene>
    <name evidence="10" type="ORF">MTR65_13725</name>
</gene>
<dbReference type="Proteomes" id="UP001162802">
    <property type="component" value="Unassembled WGS sequence"/>
</dbReference>
<evidence type="ECO:0000313" key="11">
    <source>
        <dbReference type="Proteomes" id="UP001162802"/>
    </source>
</evidence>
<keyword evidence="2" id="KW-0808">Transferase</keyword>
<dbReference type="InterPro" id="IPR002123">
    <property type="entry name" value="Plipid/glycerol_acylTrfase"/>
</dbReference>
<evidence type="ECO:0000256" key="6">
    <source>
        <dbReference type="ARBA" id="ARBA00023136"/>
    </source>
</evidence>
<evidence type="ECO:0000313" key="10">
    <source>
        <dbReference type="EMBL" id="MCJ1961750.1"/>
    </source>
</evidence>
<evidence type="ECO:0000256" key="3">
    <source>
        <dbReference type="ARBA" id="ARBA00022692"/>
    </source>
</evidence>
<name>A0ABT0AEX2_9SPHN</name>
<dbReference type="CDD" id="cd07989">
    <property type="entry name" value="LPLAT_AGPAT-like"/>
    <property type="match status" value="1"/>
</dbReference>
<protein>
    <submittedName>
        <fullName evidence="10">1-acyl-sn-glycerol-3-phosphate acyltransferase</fullName>
    </submittedName>
</protein>
<evidence type="ECO:0000256" key="7">
    <source>
        <dbReference type="ARBA" id="ARBA00023315"/>
    </source>
</evidence>
<evidence type="ECO:0000256" key="4">
    <source>
        <dbReference type="ARBA" id="ARBA00022989"/>
    </source>
</evidence>
<sequence>MTSPSHDTEPGARWPRPPVLGWPLIALRIGALLVSLIVAVAAYYVFALFTRHNPAPPLFLRTLGAIAGLRLRVKGTLPGRGETAIFLSNHMSWLDIPALAGTTGCAFVAHDGLSVFAPLRRLCEMNDTVFIARHDRRSVAQQAQQVRTALAETGSLTLFPEGTTSDGRGLLPFKSSLLSPLESDLAHVAIHPVWLDYGPQPEKVAWVGDEPGLGNALRILARARPIPVTIHVLPALTREERTSRKTIAQAARSRIAAVRGKED</sequence>
<comment type="subcellular location">
    <subcellularLocation>
        <location evidence="1">Membrane</location>
    </subcellularLocation>
</comment>
<evidence type="ECO:0000256" key="5">
    <source>
        <dbReference type="ARBA" id="ARBA00023098"/>
    </source>
</evidence>
<dbReference type="RefSeq" id="WP_243801139.1">
    <property type="nucleotide sequence ID" value="NZ_JALHAT010000026.1"/>
</dbReference>
<dbReference type="SMART" id="SM00563">
    <property type="entry name" value="PlsC"/>
    <property type="match status" value="1"/>
</dbReference>
<keyword evidence="6 8" id="KW-0472">Membrane</keyword>
<keyword evidence="4 8" id="KW-1133">Transmembrane helix</keyword>
<feature type="transmembrane region" description="Helical" evidence="8">
    <location>
        <begin position="20"/>
        <end position="46"/>
    </location>
</feature>
<organism evidence="10 11">
    <name type="scientific">Novosphingobium mangrovi</name>
    <name type="common">ex Hu et al. 2023</name>
    <dbReference type="NCBI Taxonomy" id="2930094"/>
    <lineage>
        <taxon>Bacteria</taxon>
        <taxon>Pseudomonadati</taxon>
        <taxon>Pseudomonadota</taxon>
        <taxon>Alphaproteobacteria</taxon>
        <taxon>Sphingomonadales</taxon>
        <taxon>Sphingomonadaceae</taxon>
        <taxon>Novosphingobium</taxon>
    </lineage>
</organism>
<keyword evidence="3 8" id="KW-0812">Transmembrane</keyword>
<dbReference type="EMBL" id="JALHAT010000026">
    <property type="protein sequence ID" value="MCJ1961750.1"/>
    <property type="molecule type" value="Genomic_DNA"/>
</dbReference>